<feature type="transmembrane region" description="Helical" evidence="6">
    <location>
        <begin position="34"/>
        <end position="56"/>
    </location>
</feature>
<gene>
    <name evidence="8" type="ORF">DVJ77_12730</name>
</gene>
<keyword evidence="5 6" id="KW-0472">Membrane</keyword>
<keyword evidence="2" id="KW-1003">Cell membrane</keyword>
<dbReference type="EMBL" id="QQAH01000011">
    <property type="protein sequence ID" value="RDD81184.1"/>
    <property type="molecule type" value="Genomic_DNA"/>
</dbReference>
<evidence type="ECO:0000256" key="3">
    <source>
        <dbReference type="ARBA" id="ARBA00022692"/>
    </source>
</evidence>
<dbReference type="OrthoDB" id="7359894at2"/>
<dbReference type="AlphaFoldDB" id="A0A369UK97"/>
<comment type="subcellular location">
    <subcellularLocation>
        <location evidence="1">Cell membrane</location>
        <topology evidence="1">Single-pass membrane protein</topology>
    </subcellularLocation>
</comment>
<name>A0A369UK97_9GAMM</name>
<accession>A0A369UK97</accession>
<dbReference type="PANTHER" id="PTHR33885:SF3">
    <property type="entry name" value="PHAGE SHOCK PROTEIN C"/>
    <property type="match status" value="1"/>
</dbReference>
<organism evidence="8 9">
    <name type="scientific">Dyella tabacisoli</name>
    <dbReference type="NCBI Taxonomy" id="2282381"/>
    <lineage>
        <taxon>Bacteria</taxon>
        <taxon>Pseudomonadati</taxon>
        <taxon>Pseudomonadota</taxon>
        <taxon>Gammaproteobacteria</taxon>
        <taxon>Lysobacterales</taxon>
        <taxon>Rhodanobacteraceae</taxon>
        <taxon>Dyella</taxon>
    </lineage>
</organism>
<comment type="caution">
    <text evidence="8">The sequence shown here is derived from an EMBL/GenBank/DDBJ whole genome shotgun (WGS) entry which is preliminary data.</text>
</comment>
<keyword evidence="9" id="KW-1185">Reference proteome</keyword>
<evidence type="ECO:0000256" key="1">
    <source>
        <dbReference type="ARBA" id="ARBA00004162"/>
    </source>
</evidence>
<dbReference type="InterPro" id="IPR007168">
    <property type="entry name" value="Phageshock_PspC_N"/>
</dbReference>
<keyword evidence="4 6" id="KW-1133">Transmembrane helix</keyword>
<evidence type="ECO:0000313" key="9">
    <source>
        <dbReference type="Proteomes" id="UP000253782"/>
    </source>
</evidence>
<dbReference type="RefSeq" id="WP_114845896.1">
    <property type="nucleotide sequence ID" value="NZ_JBHSPE010000020.1"/>
</dbReference>
<dbReference type="GO" id="GO:0005886">
    <property type="term" value="C:plasma membrane"/>
    <property type="evidence" value="ECO:0007669"/>
    <property type="project" value="UniProtKB-SubCell"/>
</dbReference>
<reference evidence="8 9" key="1">
    <citation type="submission" date="2018-07" db="EMBL/GenBank/DDBJ databases">
        <title>Dyella tabacisoli L4-6T, whole genome shotgun sequence.</title>
        <authorList>
            <person name="Zhou X.-K."/>
            <person name="Li W.-J."/>
            <person name="Duan Y.-Q."/>
        </authorList>
    </citation>
    <scope>NUCLEOTIDE SEQUENCE [LARGE SCALE GENOMIC DNA]</scope>
    <source>
        <strain evidence="8 9">L4-6</strain>
    </source>
</reference>
<keyword evidence="3 6" id="KW-0812">Transmembrane</keyword>
<dbReference type="InterPro" id="IPR052027">
    <property type="entry name" value="PspC"/>
</dbReference>
<evidence type="ECO:0000256" key="6">
    <source>
        <dbReference type="SAM" id="Phobius"/>
    </source>
</evidence>
<dbReference type="Proteomes" id="UP000253782">
    <property type="component" value="Unassembled WGS sequence"/>
</dbReference>
<evidence type="ECO:0000256" key="2">
    <source>
        <dbReference type="ARBA" id="ARBA00022475"/>
    </source>
</evidence>
<feature type="domain" description="Phage shock protein PspC N-terminal" evidence="7">
    <location>
        <begin position="3"/>
        <end position="59"/>
    </location>
</feature>
<evidence type="ECO:0000313" key="8">
    <source>
        <dbReference type="EMBL" id="RDD81184.1"/>
    </source>
</evidence>
<evidence type="ECO:0000259" key="7">
    <source>
        <dbReference type="Pfam" id="PF04024"/>
    </source>
</evidence>
<proteinExistence type="predicted"/>
<sequence length="61" mass="6763">MEKRLHRSLNDRKVAGVCGGIAEYLGWDPTLVRLLWVVLTLLGGSGVLIYAILWIVMPDSP</sequence>
<evidence type="ECO:0000256" key="4">
    <source>
        <dbReference type="ARBA" id="ARBA00022989"/>
    </source>
</evidence>
<evidence type="ECO:0000256" key="5">
    <source>
        <dbReference type="ARBA" id="ARBA00023136"/>
    </source>
</evidence>
<protein>
    <submittedName>
        <fullName evidence="8">PspC domain-containing protein</fullName>
    </submittedName>
</protein>
<dbReference type="Pfam" id="PF04024">
    <property type="entry name" value="PspC"/>
    <property type="match status" value="1"/>
</dbReference>
<dbReference type="PANTHER" id="PTHR33885">
    <property type="entry name" value="PHAGE SHOCK PROTEIN C"/>
    <property type="match status" value="1"/>
</dbReference>